<name>A0A7H0GUI8_9BACT</name>
<sequence length="216" mass="24618">MASAQEHRLTVARTARYYQLGELTERTRYIWFVCHGYGQLAAYFIRHFAVLTEVNDTVIIAPESLSRFYLQGNGGRIGASWMTREDRLAEIDDYVTYLNHLAETLLQKSPPDVAITVFGFSQGAATVSRWLARATFRPDRLILWAGAFPDDIDFAVATHLLQRLPVVLVCGDQDEFIKEADLQKQRDFLVRLGVEPIILRFTGKHELNAATLRQLM</sequence>
<feature type="domain" description="Phospholipase/carboxylesterase/thioesterase" evidence="1">
    <location>
        <begin position="33"/>
        <end position="189"/>
    </location>
</feature>
<reference evidence="2 3" key="1">
    <citation type="submission" date="2020-08" db="EMBL/GenBank/DDBJ databases">
        <title>Genome sequence of Hymenobacter qilianensis JCM 19763T.</title>
        <authorList>
            <person name="Hyun D.-W."/>
            <person name="Bae J.-W."/>
        </authorList>
    </citation>
    <scope>NUCLEOTIDE SEQUENCE [LARGE SCALE GENOMIC DNA]</scope>
    <source>
        <strain evidence="2 3">JCM 19763</strain>
    </source>
</reference>
<dbReference type="Gene3D" id="3.40.50.1820">
    <property type="entry name" value="alpha/beta hydrolase"/>
    <property type="match status" value="1"/>
</dbReference>
<dbReference type="GO" id="GO:0016787">
    <property type="term" value="F:hydrolase activity"/>
    <property type="evidence" value="ECO:0007669"/>
    <property type="project" value="InterPro"/>
</dbReference>
<evidence type="ECO:0000313" key="2">
    <source>
        <dbReference type="EMBL" id="QNP51954.1"/>
    </source>
</evidence>
<organism evidence="2 3">
    <name type="scientific">Hymenobacter qilianensis</name>
    <dbReference type="NCBI Taxonomy" id="1385715"/>
    <lineage>
        <taxon>Bacteria</taxon>
        <taxon>Pseudomonadati</taxon>
        <taxon>Bacteroidota</taxon>
        <taxon>Cytophagia</taxon>
        <taxon>Cytophagales</taxon>
        <taxon>Hymenobacteraceae</taxon>
        <taxon>Hymenobacter</taxon>
    </lineage>
</organism>
<keyword evidence="3" id="KW-1185">Reference proteome</keyword>
<dbReference type="EMBL" id="CP060784">
    <property type="protein sequence ID" value="QNP51954.1"/>
    <property type="molecule type" value="Genomic_DNA"/>
</dbReference>
<evidence type="ECO:0000313" key="3">
    <source>
        <dbReference type="Proteomes" id="UP000516093"/>
    </source>
</evidence>
<protein>
    <submittedName>
        <fullName evidence="2">Phospholipase</fullName>
    </submittedName>
</protein>
<dbReference type="InterPro" id="IPR029058">
    <property type="entry name" value="AB_hydrolase_fold"/>
</dbReference>
<proteinExistence type="predicted"/>
<dbReference type="KEGG" id="hqi:H9L05_18895"/>
<dbReference type="RefSeq" id="WP_187732222.1">
    <property type="nucleotide sequence ID" value="NZ_BMFN01000002.1"/>
</dbReference>
<dbReference type="AlphaFoldDB" id="A0A7H0GUI8"/>
<dbReference type="Proteomes" id="UP000516093">
    <property type="component" value="Chromosome"/>
</dbReference>
<dbReference type="Pfam" id="PF02230">
    <property type="entry name" value="Abhydrolase_2"/>
    <property type="match status" value="1"/>
</dbReference>
<evidence type="ECO:0000259" key="1">
    <source>
        <dbReference type="Pfam" id="PF02230"/>
    </source>
</evidence>
<accession>A0A7H0GUI8</accession>
<dbReference type="InterPro" id="IPR003140">
    <property type="entry name" value="PLipase/COase/thioEstase"/>
</dbReference>
<dbReference type="SUPFAM" id="SSF53474">
    <property type="entry name" value="alpha/beta-Hydrolases"/>
    <property type="match status" value="1"/>
</dbReference>
<gene>
    <name evidence="2" type="ORF">H9L05_18895</name>
</gene>